<organism evidence="2">
    <name type="scientific">Caenorhabditis remanei</name>
    <name type="common">Caenorhabditis vulgaris</name>
    <dbReference type="NCBI Taxonomy" id="31234"/>
    <lineage>
        <taxon>Eukaryota</taxon>
        <taxon>Metazoa</taxon>
        <taxon>Ecdysozoa</taxon>
        <taxon>Nematoda</taxon>
        <taxon>Chromadorea</taxon>
        <taxon>Rhabditida</taxon>
        <taxon>Rhabditina</taxon>
        <taxon>Rhabditomorpha</taxon>
        <taxon>Rhabditoidea</taxon>
        <taxon>Rhabditidae</taxon>
        <taxon>Peloderinae</taxon>
        <taxon>Caenorhabditis</taxon>
    </lineage>
</organism>
<proteinExistence type="predicted"/>
<dbReference type="STRING" id="31234.E3LFT8"/>
<sequence>MVNVPQEYKNEDNAPIVYISGVCSHEDFHDARAGFGIDWGPNYSFCKGGPSLGAKTTIRAYLTAVLTVLETALANDVSAICIRHQSEKLQKEMRMLDHTRNLCNNVQLNGSLNVDILEDIRALMPQLVIPYKLFSKRFSFQKVNIERKHSDFFSLFKTADISAKRVAGLHSTAAEPLNDKHYENGVRIVDVHGKCNDRHKNPIAGYGVFWDYNDPRNRSGICGGRANTNQAYFTALYFALLTAHTSNHDEIIIRTRSDTIRCYLKERQANKLKTQCSRLYQELNQLRSRFKLFEQFAINESGLQKLECVYVERNVRGVRGLAEAEQLSIIARYQTAHVSICGIETSSDRIGRYGIFWGEGDEKNSFGWFGGYHSQLCLEIAALVIAVRQAIEKGCMHLTVYTDSDTLLPYLTTWRQMFKADNWPPLTINHETCVKNSKILDGLLKIITVEARSGHEAFIKGAREQAELVEGCTQVQTFGMLIPGNNEPTAKYGIYWEHRDEKNFVEIIPVEHCLKRTKLTAVRVALEMVSSFKKWKARLLTLFKALKHHITRLIVKTDLEKHEEIENEIAAEIQYLSTRFEVYSIHYIEYQVHDASNFYRQHKDLS</sequence>
<dbReference type="InParanoid" id="E3LFT8"/>
<protein>
    <recommendedName>
        <fullName evidence="3">RNase H type-1 domain-containing protein</fullName>
    </recommendedName>
</protein>
<dbReference type="GO" id="GO:0003676">
    <property type="term" value="F:nucleic acid binding"/>
    <property type="evidence" value="ECO:0007669"/>
    <property type="project" value="InterPro"/>
</dbReference>
<keyword evidence="2" id="KW-1185">Reference proteome</keyword>
<dbReference type="OrthoDB" id="5796743at2759"/>
<dbReference type="InterPro" id="IPR012337">
    <property type="entry name" value="RNaseH-like_sf"/>
</dbReference>
<dbReference type="eggNOG" id="KOG3752">
    <property type="taxonomic scope" value="Eukaryota"/>
</dbReference>
<evidence type="ECO:0008006" key="3">
    <source>
        <dbReference type="Google" id="ProtNLM"/>
    </source>
</evidence>
<name>E3LFT8_CAERE</name>
<reference evidence="1" key="1">
    <citation type="submission" date="2007-07" db="EMBL/GenBank/DDBJ databases">
        <title>PCAP assembly of the Caenorhabditis remanei genome.</title>
        <authorList>
            <consortium name="The Caenorhabditis remanei Sequencing Consortium"/>
            <person name="Wilson R.K."/>
        </authorList>
    </citation>
    <scope>NUCLEOTIDE SEQUENCE [LARGE SCALE GENOMIC DNA]</scope>
    <source>
        <strain evidence="1">PB4641</strain>
    </source>
</reference>
<evidence type="ECO:0000313" key="1">
    <source>
        <dbReference type="EMBL" id="EFO86358.1"/>
    </source>
</evidence>
<accession>E3LFT8</accession>
<dbReference type="Gene3D" id="3.30.420.10">
    <property type="entry name" value="Ribonuclease H-like superfamily/Ribonuclease H"/>
    <property type="match status" value="3"/>
</dbReference>
<evidence type="ECO:0000313" key="2">
    <source>
        <dbReference type="Proteomes" id="UP000008281"/>
    </source>
</evidence>
<dbReference type="HOGENOM" id="CLU_499894_0_0_1"/>
<gene>
    <name evidence="1" type="ORF">CRE_02237</name>
</gene>
<dbReference type="InterPro" id="IPR036397">
    <property type="entry name" value="RNaseH_sf"/>
</dbReference>
<dbReference type="Proteomes" id="UP000008281">
    <property type="component" value="Unassembled WGS sequence"/>
</dbReference>
<dbReference type="SUPFAM" id="SSF53098">
    <property type="entry name" value="Ribonuclease H-like"/>
    <property type="match status" value="2"/>
</dbReference>
<dbReference type="AlphaFoldDB" id="E3LFT8"/>
<dbReference type="EMBL" id="DS268408">
    <property type="protein sequence ID" value="EFO86358.1"/>
    <property type="molecule type" value="Genomic_DNA"/>
</dbReference>